<protein>
    <submittedName>
        <fullName evidence="2">Uncharacterized protein</fullName>
    </submittedName>
</protein>
<feature type="transmembrane region" description="Helical" evidence="1">
    <location>
        <begin position="41"/>
        <end position="58"/>
    </location>
</feature>
<keyword evidence="1" id="KW-0812">Transmembrane</keyword>
<evidence type="ECO:0000313" key="2">
    <source>
        <dbReference type="EMBL" id="KYO45033.1"/>
    </source>
</evidence>
<dbReference type="Proteomes" id="UP000050525">
    <property type="component" value="Unassembled WGS sequence"/>
</dbReference>
<feature type="transmembrane region" description="Helical" evidence="1">
    <location>
        <begin position="12"/>
        <end position="35"/>
    </location>
</feature>
<dbReference type="EMBL" id="AKHW03000635">
    <property type="protein sequence ID" value="KYO45033.1"/>
    <property type="molecule type" value="Genomic_DNA"/>
</dbReference>
<evidence type="ECO:0000256" key="1">
    <source>
        <dbReference type="SAM" id="Phobius"/>
    </source>
</evidence>
<evidence type="ECO:0000313" key="3">
    <source>
        <dbReference type="Proteomes" id="UP000050525"/>
    </source>
</evidence>
<keyword evidence="1" id="KW-1133">Transmembrane helix</keyword>
<comment type="caution">
    <text evidence="2">The sequence shown here is derived from an EMBL/GenBank/DDBJ whole genome shotgun (WGS) entry which is preliminary data.</text>
</comment>
<keyword evidence="1" id="KW-0472">Membrane</keyword>
<accession>A0A151P7N5</accession>
<organism evidence="2 3">
    <name type="scientific">Alligator mississippiensis</name>
    <name type="common">American alligator</name>
    <dbReference type="NCBI Taxonomy" id="8496"/>
    <lineage>
        <taxon>Eukaryota</taxon>
        <taxon>Metazoa</taxon>
        <taxon>Chordata</taxon>
        <taxon>Craniata</taxon>
        <taxon>Vertebrata</taxon>
        <taxon>Euteleostomi</taxon>
        <taxon>Archelosauria</taxon>
        <taxon>Archosauria</taxon>
        <taxon>Crocodylia</taxon>
        <taxon>Alligatoridae</taxon>
        <taxon>Alligatorinae</taxon>
        <taxon>Alligator</taxon>
    </lineage>
</organism>
<name>A0A151P7N5_ALLMI</name>
<dbReference type="AlphaFoldDB" id="A0A151P7N5"/>
<keyword evidence="3" id="KW-1185">Reference proteome</keyword>
<sequence length="72" mass="7969">MYRETAPQVMSFGCAGYPGCSMAIQCPAALLSLVWPSSCDPVMVITTWMLVDLALFLLKSQHSQMSRRQQAD</sequence>
<reference evidence="2 3" key="1">
    <citation type="journal article" date="2012" name="Genome Biol.">
        <title>Sequencing three crocodilian genomes to illuminate the evolution of archosaurs and amniotes.</title>
        <authorList>
            <person name="St John J.A."/>
            <person name="Braun E.L."/>
            <person name="Isberg S.R."/>
            <person name="Miles L.G."/>
            <person name="Chong A.Y."/>
            <person name="Gongora J."/>
            <person name="Dalzell P."/>
            <person name="Moran C."/>
            <person name="Bed'hom B."/>
            <person name="Abzhanov A."/>
            <person name="Burgess S.C."/>
            <person name="Cooksey A.M."/>
            <person name="Castoe T.A."/>
            <person name="Crawford N.G."/>
            <person name="Densmore L.D."/>
            <person name="Drew J.C."/>
            <person name="Edwards S.V."/>
            <person name="Faircloth B.C."/>
            <person name="Fujita M.K."/>
            <person name="Greenwold M.J."/>
            <person name="Hoffmann F.G."/>
            <person name="Howard J.M."/>
            <person name="Iguchi T."/>
            <person name="Janes D.E."/>
            <person name="Khan S.Y."/>
            <person name="Kohno S."/>
            <person name="de Koning A.J."/>
            <person name="Lance S.L."/>
            <person name="McCarthy F.M."/>
            <person name="McCormack J.E."/>
            <person name="Merchant M.E."/>
            <person name="Peterson D.G."/>
            <person name="Pollock D.D."/>
            <person name="Pourmand N."/>
            <person name="Raney B.J."/>
            <person name="Roessler K.A."/>
            <person name="Sanford J.R."/>
            <person name="Sawyer R.H."/>
            <person name="Schmidt C.J."/>
            <person name="Triplett E.W."/>
            <person name="Tuberville T.D."/>
            <person name="Venegas-Anaya M."/>
            <person name="Howard J.T."/>
            <person name="Jarvis E.D."/>
            <person name="Guillette L.J.Jr."/>
            <person name="Glenn T.C."/>
            <person name="Green R.E."/>
            <person name="Ray D.A."/>
        </authorList>
    </citation>
    <scope>NUCLEOTIDE SEQUENCE [LARGE SCALE GENOMIC DNA]</scope>
    <source>
        <strain evidence="2">KSC_2009_1</strain>
    </source>
</reference>
<proteinExistence type="predicted"/>
<gene>
    <name evidence="2" type="ORF">Y1Q_0007343</name>
</gene>